<keyword evidence="19" id="KW-1185">Reference proteome</keyword>
<dbReference type="PRINTS" id="PR00477">
    <property type="entry name" value="PHGLYCKINASE"/>
</dbReference>
<evidence type="ECO:0000313" key="17">
    <source>
        <dbReference type="EMBL" id="RKN04993.1"/>
    </source>
</evidence>
<comment type="catalytic activity">
    <reaction evidence="1 13 16">
        <text>(2R)-3-phosphoglycerate + ATP = (2R)-3-phospho-glyceroyl phosphate + ADP</text>
        <dbReference type="Rhea" id="RHEA:14801"/>
        <dbReference type="ChEBI" id="CHEBI:30616"/>
        <dbReference type="ChEBI" id="CHEBI:57604"/>
        <dbReference type="ChEBI" id="CHEBI:58272"/>
        <dbReference type="ChEBI" id="CHEBI:456216"/>
        <dbReference type="EC" id="2.7.2.3"/>
    </reaction>
</comment>
<dbReference type="Gene3D" id="3.40.50.1260">
    <property type="entry name" value="Phosphoglycerate kinase, N-terminal domain"/>
    <property type="match status" value="2"/>
</dbReference>
<comment type="similarity">
    <text evidence="3 13 16">Belongs to the phosphoglycerate kinase family.</text>
</comment>
<dbReference type="CDD" id="cd00318">
    <property type="entry name" value="Phosphoglycerate_kinase"/>
    <property type="match status" value="1"/>
</dbReference>
<dbReference type="EMBL" id="RBDY01000028">
    <property type="protein sequence ID" value="RKN16304.1"/>
    <property type="molecule type" value="Genomic_DNA"/>
</dbReference>
<feature type="binding site" evidence="13">
    <location>
        <position position="116"/>
    </location>
    <ligand>
        <name>substrate</name>
    </ligand>
</feature>
<accession>A0A3A9VXV8</accession>
<dbReference type="PROSITE" id="PS00111">
    <property type="entry name" value="PGLYCERATE_KINASE"/>
    <property type="match status" value="1"/>
</dbReference>
<evidence type="ECO:0000313" key="19">
    <source>
        <dbReference type="Proteomes" id="UP000268652"/>
    </source>
</evidence>
<keyword evidence="7 13" id="KW-0963">Cytoplasm</keyword>
<feature type="binding site" evidence="13">
    <location>
        <position position="299"/>
    </location>
    <ligand>
        <name>ATP</name>
        <dbReference type="ChEBI" id="CHEBI:30616"/>
    </ligand>
</feature>
<evidence type="ECO:0000313" key="20">
    <source>
        <dbReference type="Proteomes" id="UP000275024"/>
    </source>
</evidence>
<dbReference type="GO" id="GO:0005829">
    <property type="term" value="C:cytosol"/>
    <property type="evidence" value="ECO:0007669"/>
    <property type="project" value="TreeGrafter"/>
</dbReference>
<keyword evidence="9 13" id="KW-0547">Nucleotide-binding</keyword>
<dbReference type="PANTHER" id="PTHR11406:SF23">
    <property type="entry name" value="PHOSPHOGLYCERATE KINASE 1, CHLOROPLASTIC-RELATED"/>
    <property type="match status" value="1"/>
</dbReference>
<dbReference type="GO" id="GO:0005524">
    <property type="term" value="F:ATP binding"/>
    <property type="evidence" value="ECO:0007669"/>
    <property type="project" value="UniProtKB-KW"/>
</dbReference>
<dbReference type="Proteomes" id="UP000268652">
    <property type="component" value="Unassembled WGS sequence"/>
</dbReference>
<evidence type="ECO:0000313" key="18">
    <source>
        <dbReference type="EMBL" id="RKN16304.1"/>
    </source>
</evidence>
<dbReference type="EC" id="2.7.2.3" evidence="5 13"/>
<dbReference type="PIRSF" id="PIRSF000724">
    <property type="entry name" value="Pgk"/>
    <property type="match status" value="1"/>
</dbReference>
<dbReference type="SUPFAM" id="SSF53748">
    <property type="entry name" value="Phosphoglycerate kinase"/>
    <property type="match status" value="1"/>
</dbReference>
<feature type="binding site" evidence="13">
    <location>
        <position position="153"/>
    </location>
    <ligand>
        <name>substrate</name>
    </ligand>
</feature>
<feature type="binding site" evidence="13 15">
    <location>
        <begin position="356"/>
        <end position="359"/>
    </location>
    <ligand>
        <name>ATP</name>
        <dbReference type="ChEBI" id="CHEBI:30616"/>
    </ligand>
</feature>
<evidence type="ECO:0000256" key="1">
    <source>
        <dbReference type="ARBA" id="ARBA00000642"/>
    </source>
</evidence>
<evidence type="ECO:0000256" key="2">
    <source>
        <dbReference type="ARBA" id="ARBA00004838"/>
    </source>
</evidence>
<evidence type="ECO:0000256" key="15">
    <source>
        <dbReference type="PIRSR" id="PIRSR000724-2"/>
    </source>
</evidence>
<dbReference type="GO" id="GO:0006094">
    <property type="term" value="P:gluconeogenesis"/>
    <property type="evidence" value="ECO:0007669"/>
    <property type="project" value="TreeGrafter"/>
</dbReference>
<dbReference type="OrthoDB" id="9808460at2"/>
<evidence type="ECO:0000256" key="16">
    <source>
        <dbReference type="RuleBase" id="RU000532"/>
    </source>
</evidence>
<comment type="subcellular location">
    <subcellularLocation>
        <location evidence="13">Cytoplasm</location>
    </subcellularLocation>
</comment>
<proteinExistence type="inferred from homology"/>
<feature type="binding site" evidence="13 14">
    <location>
        <begin position="19"/>
        <end position="21"/>
    </location>
    <ligand>
        <name>substrate</name>
    </ligand>
</feature>
<dbReference type="HAMAP" id="MF_00145">
    <property type="entry name" value="Phosphoglyc_kinase"/>
    <property type="match status" value="1"/>
</dbReference>
<evidence type="ECO:0000256" key="12">
    <source>
        <dbReference type="ARBA" id="ARBA00023152"/>
    </source>
</evidence>
<gene>
    <name evidence="13" type="primary">pgk</name>
    <name evidence="18" type="ORF">D7318_25995</name>
    <name evidence="17" type="ORF">D7319_26790</name>
</gene>
<evidence type="ECO:0000256" key="6">
    <source>
        <dbReference type="ARBA" id="ARBA00016471"/>
    </source>
</evidence>
<dbReference type="InterPro" id="IPR001576">
    <property type="entry name" value="Phosphoglycerate_kinase"/>
</dbReference>
<evidence type="ECO:0000256" key="7">
    <source>
        <dbReference type="ARBA" id="ARBA00022490"/>
    </source>
</evidence>
<protein>
    <recommendedName>
        <fullName evidence="6 13">Phosphoglycerate kinase</fullName>
        <ecNumber evidence="5 13">2.7.2.3</ecNumber>
    </recommendedName>
</protein>
<comment type="pathway">
    <text evidence="2 13">Carbohydrate degradation; glycolysis; pyruvate from D-glyceraldehyde 3-phosphate: step 2/5.</text>
</comment>
<dbReference type="Proteomes" id="UP000275024">
    <property type="component" value="Unassembled WGS sequence"/>
</dbReference>
<keyword evidence="12 13" id="KW-0324">Glycolysis</keyword>
<dbReference type="InterPro" id="IPR015824">
    <property type="entry name" value="Phosphoglycerate_kinase_N"/>
</dbReference>
<dbReference type="InterPro" id="IPR036043">
    <property type="entry name" value="Phosphoglycerate_kinase_sf"/>
</dbReference>
<dbReference type="PANTHER" id="PTHR11406">
    <property type="entry name" value="PHOSPHOGLYCERATE KINASE"/>
    <property type="match status" value="1"/>
</dbReference>
<dbReference type="GO" id="GO:0043531">
    <property type="term" value="F:ADP binding"/>
    <property type="evidence" value="ECO:0007669"/>
    <property type="project" value="TreeGrafter"/>
</dbReference>
<dbReference type="FunFam" id="3.40.50.1260:FF:000031">
    <property type="entry name" value="Phosphoglycerate kinase 1"/>
    <property type="match status" value="1"/>
</dbReference>
<feature type="binding site" evidence="14">
    <location>
        <position position="153"/>
    </location>
    <ligand>
        <name>(2R)-3-phosphoglycerate</name>
        <dbReference type="ChEBI" id="CHEBI:58272"/>
    </ligand>
</feature>
<comment type="caution">
    <text evidence="17">The sequence shown here is derived from an EMBL/GenBank/DDBJ whole genome shotgun (WGS) entry which is preliminary data.</text>
</comment>
<evidence type="ECO:0000256" key="8">
    <source>
        <dbReference type="ARBA" id="ARBA00022679"/>
    </source>
</evidence>
<evidence type="ECO:0000256" key="13">
    <source>
        <dbReference type="HAMAP-Rule" id="MF_00145"/>
    </source>
</evidence>
<feature type="binding site" evidence="13 14">
    <location>
        <begin position="57"/>
        <end position="60"/>
    </location>
    <ligand>
        <name>substrate</name>
    </ligand>
</feature>
<keyword evidence="8 13" id="KW-0808">Transferase</keyword>
<evidence type="ECO:0000256" key="14">
    <source>
        <dbReference type="PIRSR" id="PIRSR000724-1"/>
    </source>
</evidence>
<evidence type="ECO:0000256" key="5">
    <source>
        <dbReference type="ARBA" id="ARBA00013061"/>
    </source>
</evidence>
<dbReference type="AlphaFoldDB" id="A0A3A9VXV8"/>
<dbReference type="GO" id="GO:0004618">
    <property type="term" value="F:phosphoglycerate kinase activity"/>
    <property type="evidence" value="ECO:0007669"/>
    <property type="project" value="UniProtKB-UniRule"/>
</dbReference>
<feature type="binding site" evidence="13">
    <location>
        <position position="34"/>
    </location>
    <ligand>
        <name>substrate</name>
    </ligand>
</feature>
<sequence>MQTIDDLQVAGRRVFVRADLNVPLSGETITDDGRIRAAVPTIRRLTDAGARVVVASHLGRPKGAPDPAFSLAPVARRLGELLGADVAFASDTVGGSARSTAAGLADGRVALLENLRFNAGETSKDDAERGAFADELASLADLYVGDGFGAVHRKHASVYDLPARLPHAAGGLIATEVGVLRQLTANVVRPYAVVLGGAKVSDKLAVIESLLQKADRILIGGGMAYTFLKAQGHEVGDSLLQEDQVPAVQGYLRTAEERGVEFVLPVDVVAAKEFPDLRTKGPADPVVLAADAIPSGLQGLDIGPETARLYAAKLADAATVFWNGPMGVFEHPDFAEGTRAVAQALVESEGFTVVGGGDSAAAVRTLGFDESGFGHISTGGGASLEYLEGKRLPGLAALED</sequence>
<evidence type="ECO:0000256" key="11">
    <source>
        <dbReference type="ARBA" id="ARBA00022840"/>
    </source>
</evidence>
<dbReference type="GO" id="GO:0006096">
    <property type="term" value="P:glycolytic process"/>
    <property type="evidence" value="ECO:0007669"/>
    <property type="project" value="UniProtKB-UniRule"/>
</dbReference>
<feature type="binding site" evidence="13 15">
    <location>
        <position position="203"/>
    </location>
    <ligand>
        <name>ATP</name>
        <dbReference type="ChEBI" id="CHEBI:30616"/>
    </ligand>
</feature>
<feature type="binding site" evidence="14">
    <location>
        <position position="34"/>
    </location>
    <ligand>
        <name>(2R)-3-phosphoglycerate</name>
        <dbReference type="ChEBI" id="CHEBI:58272"/>
    </ligand>
</feature>
<feature type="binding site" evidence="14">
    <location>
        <position position="116"/>
    </location>
    <ligand>
        <name>(2R)-3-phosphoglycerate</name>
        <dbReference type="ChEBI" id="CHEBI:58272"/>
    </ligand>
</feature>
<evidence type="ECO:0000256" key="3">
    <source>
        <dbReference type="ARBA" id="ARBA00008982"/>
    </source>
</evidence>
<evidence type="ECO:0000256" key="4">
    <source>
        <dbReference type="ARBA" id="ARBA00011245"/>
    </source>
</evidence>
<dbReference type="EMBL" id="RBDX01000030">
    <property type="protein sequence ID" value="RKN04993.1"/>
    <property type="molecule type" value="Genomic_DNA"/>
</dbReference>
<dbReference type="FunFam" id="3.40.50.1260:FF:000006">
    <property type="entry name" value="Phosphoglycerate kinase"/>
    <property type="match status" value="1"/>
</dbReference>
<dbReference type="InterPro" id="IPR015911">
    <property type="entry name" value="Phosphoglycerate_kinase_CS"/>
</dbReference>
<dbReference type="UniPathway" id="UPA00109">
    <property type="reaction ID" value="UER00185"/>
</dbReference>
<dbReference type="RefSeq" id="WP_120699651.1">
    <property type="nucleotide sequence ID" value="NZ_RBDX01000030.1"/>
</dbReference>
<comment type="subunit">
    <text evidence="4 13">Monomer.</text>
</comment>
<keyword evidence="10 13" id="KW-0418">Kinase</keyword>
<evidence type="ECO:0000256" key="10">
    <source>
        <dbReference type="ARBA" id="ARBA00022777"/>
    </source>
</evidence>
<evidence type="ECO:0000256" key="9">
    <source>
        <dbReference type="ARBA" id="ARBA00022741"/>
    </source>
</evidence>
<keyword evidence="11 13" id="KW-0067">ATP-binding</keyword>
<organism evidence="17 20">
    <name type="scientific">Streptomyces radicis</name>
    <dbReference type="NCBI Taxonomy" id="1750517"/>
    <lineage>
        <taxon>Bacteria</taxon>
        <taxon>Bacillati</taxon>
        <taxon>Actinomycetota</taxon>
        <taxon>Actinomycetes</taxon>
        <taxon>Kitasatosporales</taxon>
        <taxon>Streptomycetaceae</taxon>
        <taxon>Streptomyces</taxon>
    </lineage>
</organism>
<reference evidence="19 20" key="1">
    <citation type="submission" date="2018-09" db="EMBL/GenBank/DDBJ databases">
        <title>Streptomyces sp. nov. DS1-2, an endophytic actinomycete isolated from roots of Dendrobium scabrilingue.</title>
        <authorList>
            <person name="Kuncharoen N."/>
            <person name="Kudo T."/>
            <person name="Ohkuma M."/>
            <person name="Yuki M."/>
            <person name="Tanasupawat S."/>
        </authorList>
    </citation>
    <scope>NUCLEOTIDE SEQUENCE [LARGE SCALE GENOMIC DNA]</scope>
    <source>
        <strain evidence="17 20">AZ1-7</strain>
        <strain evidence="18 19">DS1-2</strain>
    </source>
</reference>
<dbReference type="Pfam" id="PF00162">
    <property type="entry name" value="PGK"/>
    <property type="match status" value="1"/>
</dbReference>
<feature type="binding site" evidence="13 15">
    <location>
        <position position="330"/>
    </location>
    <ligand>
        <name>ATP</name>
        <dbReference type="ChEBI" id="CHEBI:30616"/>
    </ligand>
</feature>
<name>A0A3A9VXV8_9ACTN</name>